<name>A0A8J7YW20_9ARCH</name>
<accession>A0A8J7YW20</accession>
<feature type="domain" description="DUF6036" evidence="1">
    <location>
        <begin position="8"/>
        <end position="150"/>
    </location>
</feature>
<dbReference type="InterPro" id="IPR043519">
    <property type="entry name" value="NT_sf"/>
</dbReference>
<evidence type="ECO:0000259" key="1">
    <source>
        <dbReference type="Pfam" id="PF19502"/>
    </source>
</evidence>
<dbReference type="EMBL" id="JAACQH010000207">
    <property type="protein sequence ID" value="NCS92144.1"/>
    <property type="molecule type" value="Genomic_DNA"/>
</dbReference>
<organism evidence="2 3">
    <name type="scientific">Candidatus Altarchaeum hamiconexum</name>
    <dbReference type="NCBI Taxonomy" id="1803513"/>
    <lineage>
        <taxon>Archaea</taxon>
        <taxon>Candidatus Altarchaeota</taxon>
        <taxon>Candidatus Altiarchaeia</taxon>
        <taxon>Candidatus Altarchaeales</taxon>
        <taxon>Candidatus Altarchaeaceae</taxon>
        <taxon>Candidatus Altarchaeum</taxon>
    </lineage>
</organism>
<evidence type="ECO:0000313" key="3">
    <source>
        <dbReference type="Proteomes" id="UP000738826"/>
    </source>
</evidence>
<dbReference type="Proteomes" id="UP000738826">
    <property type="component" value="Unassembled WGS sequence"/>
</dbReference>
<dbReference type="Gene3D" id="3.30.460.40">
    <property type="match status" value="1"/>
</dbReference>
<dbReference type="AlphaFoldDB" id="A0A8J7YW20"/>
<protein>
    <recommendedName>
        <fullName evidence="1">DUF6036 domain-containing protein</fullName>
    </recommendedName>
</protein>
<evidence type="ECO:0000313" key="2">
    <source>
        <dbReference type="EMBL" id="NCS92144.1"/>
    </source>
</evidence>
<gene>
    <name evidence="2" type="ORF">GW779_07095</name>
</gene>
<reference evidence="2" key="1">
    <citation type="submission" date="2019-11" db="EMBL/GenBank/DDBJ databases">
        <title>Lipid analysis of CO2-rich subsurface aquifers suggests an autotrophy-based deep biosphere with lysolipids enriched in CPR bacteria.</title>
        <authorList>
            <person name="Probst A.J."/>
            <person name="Elling F.J."/>
            <person name="Castelle C.J."/>
            <person name="Zhu Q."/>
            <person name="Elvert M."/>
            <person name="Birarda G."/>
            <person name="Holman H.-Y."/>
            <person name="Lane K.R."/>
            <person name="Ladd B."/>
            <person name="Ryan M.C."/>
            <person name="Woyke T."/>
            <person name="Hinrichs K.-U."/>
            <person name="Banfield J.F."/>
        </authorList>
    </citation>
    <scope>NUCLEOTIDE SEQUENCE</scope>
    <source>
        <strain evidence="2">CG_2015-04_33_537</strain>
    </source>
</reference>
<dbReference type="Pfam" id="PF19502">
    <property type="entry name" value="DUF6036"/>
    <property type="match status" value="1"/>
</dbReference>
<dbReference type="InterPro" id="IPR045792">
    <property type="entry name" value="DUF6036"/>
</dbReference>
<proteinExistence type="predicted"/>
<sequence>MNKDKKRTLEDIVTDIAKIMKKLDIDYAIIGGIAVVCWGNIRTTRDVDIIMDLKQEKIQKFVDVLRANDFSVEEYEIQEALKEKSHFTIFDTLSVYHIDAKGAYGAGEKQTIKTERKIDNNGVEILVASPEDTIINKLLFAREQDINDAIGIYLRQTGKLNEKYIEENVKKRGVYDELLKIKEKIKKYCKNREILNMLPKNMNLLAVSLKNAGN</sequence>
<comment type="caution">
    <text evidence="2">The sequence shown here is derived from an EMBL/GenBank/DDBJ whole genome shotgun (WGS) entry which is preliminary data.</text>
</comment>
<dbReference type="SUPFAM" id="SSF81301">
    <property type="entry name" value="Nucleotidyltransferase"/>
    <property type="match status" value="1"/>
</dbReference>